<feature type="transmembrane region" description="Helical" evidence="5">
    <location>
        <begin position="353"/>
        <end position="373"/>
    </location>
</feature>
<dbReference type="Gene3D" id="1.20.1740.10">
    <property type="entry name" value="Amino acid/polyamine transporter I"/>
    <property type="match status" value="1"/>
</dbReference>
<feature type="transmembrane region" description="Helical" evidence="5">
    <location>
        <begin position="153"/>
        <end position="173"/>
    </location>
</feature>
<evidence type="ECO:0000256" key="3">
    <source>
        <dbReference type="ARBA" id="ARBA00022989"/>
    </source>
</evidence>
<feature type="transmembrane region" description="Helical" evidence="5">
    <location>
        <begin position="327"/>
        <end position="347"/>
    </location>
</feature>
<keyword evidence="7" id="KW-1185">Reference proteome</keyword>
<comment type="subcellular location">
    <subcellularLocation>
        <location evidence="1">Membrane</location>
        <topology evidence="1">Multi-pass membrane protein</topology>
    </subcellularLocation>
</comment>
<feature type="transmembrane region" description="Helical" evidence="5">
    <location>
        <begin position="385"/>
        <end position="405"/>
    </location>
</feature>
<feature type="transmembrane region" description="Helical" evidence="5">
    <location>
        <begin position="39"/>
        <end position="63"/>
    </location>
</feature>
<feature type="transmembrane region" description="Helical" evidence="5">
    <location>
        <begin position="280"/>
        <end position="306"/>
    </location>
</feature>
<evidence type="ECO:0000313" key="7">
    <source>
        <dbReference type="Proteomes" id="UP000182264"/>
    </source>
</evidence>
<evidence type="ECO:0000256" key="2">
    <source>
        <dbReference type="ARBA" id="ARBA00022692"/>
    </source>
</evidence>
<dbReference type="Pfam" id="PF13520">
    <property type="entry name" value="AA_permease_2"/>
    <property type="match status" value="1"/>
</dbReference>
<evidence type="ECO:0000256" key="1">
    <source>
        <dbReference type="ARBA" id="ARBA00004141"/>
    </source>
</evidence>
<reference evidence="6 7" key="1">
    <citation type="journal article" date="2017" name="Genome Announc.">
        <title>Complete Genome Sequences of Two Acetylene-Fermenting Pelobacter acetylenicus Strains.</title>
        <authorList>
            <person name="Sutton J.M."/>
            <person name="Baesman S.M."/>
            <person name="Fierst J.L."/>
            <person name="Poret-Peterson A.T."/>
            <person name="Oremland R.S."/>
            <person name="Dunlap D.S."/>
            <person name="Akob D.M."/>
        </authorList>
    </citation>
    <scope>NUCLEOTIDE SEQUENCE [LARGE SCALE GENOMIC DNA]</scope>
    <source>
        <strain evidence="6 7">DSM 3247</strain>
    </source>
</reference>
<evidence type="ECO:0000313" key="6">
    <source>
        <dbReference type="EMBL" id="APG24564.1"/>
    </source>
</evidence>
<dbReference type="PANTHER" id="PTHR11785">
    <property type="entry name" value="AMINO ACID TRANSPORTER"/>
    <property type="match status" value="1"/>
</dbReference>
<feature type="transmembrane region" description="Helical" evidence="5">
    <location>
        <begin position="229"/>
        <end position="251"/>
    </location>
</feature>
<keyword evidence="3 5" id="KW-1133">Transmembrane helix</keyword>
<feature type="transmembrane region" description="Helical" evidence="5">
    <location>
        <begin position="12"/>
        <end position="33"/>
    </location>
</feature>
<sequence>MQLNRQLSLTDAVLLIIGNVIGAGIFTTSGFLAEQLSHPWLFLGIWGLGGLLTLCGALTYAELAGMFPLAGGDYQFLKAAYGPWAGFLLGWLAVWVINPGSIAAMSIALASYLQGFLPILGAISGKLLAAAFILVFSWINYRGIRPGGTTQNLFTFGTIVLLVVVILAGLLSANGDWNRLSAPGPMPKIAWSHLFGGPMIAVIFTFSGWFASAYIGGEIRDARRNLPRSLILGTLCVTVLYLAINLVYLYARPLHELAGAENVGQLALEGLYGSGAARWISVPIMLAIAAGINATVMTGARVAWALGENGGVCRALRRVHAGYRTPAVAIACQALLAILLVTFGTFGQLLSCVVFVMVLTSIASGVALMLLRWRRPGLARSYRTPCYPLVPLLFVGSYLLVLVQIGRGQPWSSLWGVLMTLTGVPFYLWGRRHPRPAECSGHDADGCGAKPVSKSTL</sequence>
<protein>
    <recommendedName>
        <fullName evidence="8">Amino acid/polyamine/organocation transporter, APC superfamily</fullName>
    </recommendedName>
</protein>
<dbReference type="PANTHER" id="PTHR11785:SF512">
    <property type="entry name" value="SOBREMESA, ISOFORM B"/>
    <property type="match status" value="1"/>
</dbReference>
<dbReference type="GO" id="GO:0015179">
    <property type="term" value="F:L-amino acid transmembrane transporter activity"/>
    <property type="evidence" value="ECO:0007669"/>
    <property type="project" value="TreeGrafter"/>
</dbReference>
<feature type="transmembrane region" description="Helical" evidence="5">
    <location>
        <begin position="84"/>
        <end position="113"/>
    </location>
</feature>
<organism evidence="6 7">
    <name type="scientific">Syntrophotalea acetylenica</name>
    <name type="common">Pelobacter acetylenicus</name>
    <dbReference type="NCBI Taxonomy" id="29542"/>
    <lineage>
        <taxon>Bacteria</taxon>
        <taxon>Pseudomonadati</taxon>
        <taxon>Thermodesulfobacteriota</taxon>
        <taxon>Desulfuromonadia</taxon>
        <taxon>Desulfuromonadales</taxon>
        <taxon>Syntrophotaleaceae</taxon>
        <taxon>Syntrophotalea</taxon>
    </lineage>
</organism>
<dbReference type="RefSeq" id="WP_072286406.1">
    <property type="nucleotide sequence ID" value="NZ_CP015518.1"/>
</dbReference>
<dbReference type="EMBL" id="CP015518">
    <property type="protein sequence ID" value="APG24564.1"/>
    <property type="molecule type" value="Genomic_DNA"/>
</dbReference>
<dbReference type="InterPro" id="IPR002293">
    <property type="entry name" value="AA/rel_permease1"/>
</dbReference>
<dbReference type="STRING" id="29542.A6070_14255"/>
<dbReference type="PIRSF" id="PIRSF006060">
    <property type="entry name" value="AA_transporter"/>
    <property type="match status" value="1"/>
</dbReference>
<feature type="transmembrane region" description="Helical" evidence="5">
    <location>
        <begin position="411"/>
        <end position="430"/>
    </location>
</feature>
<dbReference type="Proteomes" id="UP000182264">
    <property type="component" value="Chromosome"/>
</dbReference>
<gene>
    <name evidence="6" type="ORF">A7E75_05625</name>
</gene>
<evidence type="ECO:0008006" key="8">
    <source>
        <dbReference type="Google" id="ProtNLM"/>
    </source>
</evidence>
<keyword evidence="4 5" id="KW-0472">Membrane</keyword>
<feature type="transmembrane region" description="Helical" evidence="5">
    <location>
        <begin position="119"/>
        <end position="141"/>
    </location>
</feature>
<name>A0A1L3GF34_SYNAC</name>
<feature type="transmembrane region" description="Helical" evidence="5">
    <location>
        <begin position="193"/>
        <end position="217"/>
    </location>
</feature>
<dbReference type="InterPro" id="IPR050598">
    <property type="entry name" value="AminoAcid_Transporter"/>
</dbReference>
<dbReference type="AlphaFoldDB" id="A0A1L3GF34"/>
<proteinExistence type="predicted"/>
<dbReference type="GO" id="GO:0016020">
    <property type="term" value="C:membrane"/>
    <property type="evidence" value="ECO:0007669"/>
    <property type="project" value="UniProtKB-SubCell"/>
</dbReference>
<evidence type="ECO:0000256" key="5">
    <source>
        <dbReference type="SAM" id="Phobius"/>
    </source>
</evidence>
<evidence type="ECO:0000256" key="4">
    <source>
        <dbReference type="ARBA" id="ARBA00023136"/>
    </source>
</evidence>
<accession>A0A1L3GF34</accession>
<keyword evidence="2 5" id="KW-0812">Transmembrane</keyword>